<dbReference type="SUPFAM" id="SSF52540">
    <property type="entry name" value="P-loop containing nucleoside triphosphate hydrolases"/>
    <property type="match status" value="1"/>
</dbReference>
<dbReference type="RefSeq" id="WP_076659436.1">
    <property type="nucleotide sequence ID" value="NZ_FTPR01000001.1"/>
</dbReference>
<dbReference type="OrthoDB" id="288532at2"/>
<organism evidence="1 2">
    <name type="scientific">Yoonia rosea</name>
    <dbReference type="NCBI Taxonomy" id="287098"/>
    <lineage>
        <taxon>Bacteria</taxon>
        <taxon>Pseudomonadati</taxon>
        <taxon>Pseudomonadota</taxon>
        <taxon>Alphaproteobacteria</taxon>
        <taxon>Rhodobacterales</taxon>
        <taxon>Paracoccaceae</taxon>
        <taxon>Yoonia</taxon>
    </lineage>
</organism>
<evidence type="ECO:0000313" key="1">
    <source>
        <dbReference type="EMBL" id="SIT85436.1"/>
    </source>
</evidence>
<evidence type="ECO:0008006" key="3">
    <source>
        <dbReference type="Google" id="ProtNLM"/>
    </source>
</evidence>
<reference evidence="2" key="1">
    <citation type="submission" date="2017-01" db="EMBL/GenBank/DDBJ databases">
        <authorList>
            <person name="Varghese N."/>
            <person name="Submissions S."/>
        </authorList>
    </citation>
    <scope>NUCLEOTIDE SEQUENCE [LARGE SCALE GENOMIC DNA]</scope>
    <source>
        <strain evidence="2">DSM 29591</strain>
    </source>
</reference>
<protein>
    <recommendedName>
        <fullName evidence="3">Sulfotransferase family protein</fullName>
    </recommendedName>
</protein>
<dbReference type="Gene3D" id="3.40.50.300">
    <property type="entry name" value="P-loop containing nucleotide triphosphate hydrolases"/>
    <property type="match status" value="1"/>
</dbReference>
<dbReference type="AlphaFoldDB" id="A0A1R3X461"/>
<dbReference type="Proteomes" id="UP000186997">
    <property type="component" value="Unassembled WGS sequence"/>
</dbReference>
<gene>
    <name evidence="1" type="ORF">SAMN05421665_2057</name>
</gene>
<evidence type="ECO:0000313" key="2">
    <source>
        <dbReference type="Proteomes" id="UP000186997"/>
    </source>
</evidence>
<proteinExistence type="predicted"/>
<dbReference type="InterPro" id="IPR027417">
    <property type="entry name" value="P-loop_NTPase"/>
</dbReference>
<dbReference type="EMBL" id="FTPR01000001">
    <property type="protein sequence ID" value="SIT85436.1"/>
    <property type="molecule type" value="Genomic_DNA"/>
</dbReference>
<accession>A0A1R3X461</accession>
<sequence>MVLVCHSKELVYLKTNKTAGTSVEMFLQSALSGQKVSEKQHSSIDGDLIVGHRLLSKKEQTKDDMTWYPHMTAEKVCAALGSDKFESYLKVACVRNPYDLVISRFHWNNTRLGISHKGDDHAKVRAAFEKFLLGAEFTNSADVVFIGDRFVPDVLIRFEELVADLQTLCSRLGISFAPQHLPLTKNTKPQRGEMRVADYYTDKTCDLVQDKFEWLFQYANYETAIPLSS</sequence>
<name>A0A1R3X461_9RHOB</name>
<dbReference type="STRING" id="287098.SAMN05421665_2057"/>
<keyword evidence="2" id="KW-1185">Reference proteome</keyword>